<reference evidence="6 7" key="1">
    <citation type="submission" date="2020-06" db="EMBL/GenBank/DDBJ databases">
        <title>Complete closed genome sequence of Bartonella alsatica CIP 105477.</title>
        <authorList>
            <person name="Thibau A."/>
            <person name="Schultze T.G."/>
            <person name="Kempf V.A.J."/>
        </authorList>
    </citation>
    <scope>NUCLEOTIDE SEQUENCE [LARGE SCALE GENOMIC DNA]</scope>
    <source>
        <strain evidence="6 7">CIP 105477</strain>
    </source>
</reference>
<protein>
    <submittedName>
        <fullName evidence="6">Disulfide bond formation protein B</fullName>
    </submittedName>
</protein>
<evidence type="ECO:0000256" key="5">
    <source>
        <dbReference type="SAM" id="Phobius"/>
    </source>
</evidence>
<dbReference type="Gene3D" id="1.20.1550.10">
    <property type="entry name" value="DsbB-like"/>
    <property type="match status" value="1"/>
</dbReference>
<keyword evidence="3 5" id="KW-1133">Transmembrane helix</keyword>
<dbReference type="InterPro" id="IPR003752">
    <property type="entry name" value="DiS_bond_form_DsbB/BdbC"/>
</dbReference>
<organism evidence="6 7">
    <name type="scientific">Bartonella alsatica</name>
    <dbReference type="NCBI Taxonomy" id="52764"/>
    <lineage>
        <taxon>Bacteria</taxon>
        <taxon>Pseudomonadati</taxon>
        <taxon>Pseudomonadota</taxon>
        <taxon>Alphaproteobacteria</taxon>
        <taxon>Hyphomicrobiales</taxon>
        <taxon>Bartonellaceae</taxon>
        <taxon>Bartonella</taxon>
    </lineage>
</organism>
<dbReference type="InterPro" id="IPR024199">
    <property type="entry name" value="Uncharacterised_DsbB"/>
</dbReference>
<feature type="transmembrane region" description="Helical" evidence="5">
    <location>
        <begin position="155"/>
        <end position="179"/>
    </location>
</feature>
<keyword evidence="7" id="KW-1185">Reference proteome</keyword>
<evidence type="ECO:0000256" key="4">
    <source>
        <dbReference type="ARBA" id="ARBA00023136"/>
    </source>
</evidence>
<dbReference type="EMBL" id="CP058235">
    <property type="protein sequence ID" value="QLC51886.1"/>
    <property type="molecule type" value="Genomic_DNA"/>
</dbReference>
<keyword evidence="4 5" id="KW-0472">Membrane</keyword>
<name>A0ABX6QFT1_9HYPH</name>
<evidence type="ECO:0000313" key="7">
    <source>
        <dbReference type="Proteomes" id="UP000509443"/>
    </source>
</evidence>
<gene>
    <name evidence="6" type="ORF">HWV54_03030</name>
</gene>
<feature type="transmembrane region" description="Helical" evidence="5">
    <location>
        <begin position="89"/>
        <end position="107"/>
    </location>
</feature>
<sequence length="195" mass="21822">MTCILSFQPILNKHLYLQPSRKEQSLWAFFLTFCLSGTIGLALGFEHIGGYIPCDLCLIERFPYYGAIPFLILAGLGACFFRMSSGIQLLFFCVFVLMTISFVLAIYHTGIEYGFWPAPPSCGSNAGRMITDVNQLFNHLNNIHPPSCSEAPKRFLFLSFAGWNMVASLFYMFSSLYIASKGLLSGRPPIIAEKQ</sequence>
<accession>A0ABX6QFT1</accession>
<keyword evidence="2 5" id="KW-0812">Transmembrane</keyword>
<comment type="subcellular location">
    <subcellularLocation>
        <location evidence="1">Membrane</location>
        <topology evidence="1">Multi-pass membrane protein</topology>
    </subcellularLocation>
</comment>
<dbReference type="Proteomes" id="UP000509443">
    <property type="component" value="Chromosome"/>
</dbReference>
<dbReference type="RefSeq" id="WP_005866854.1">
    <property type="nucleotide sequence ID" value="NZ_CACVBB010000001.1"/>
</dbReference>
<evidence type="ECO:0000256" key="2">
    <source>
        <dbReference type="ARBA" id="ARBA00022692"/>
    </source>
</evidence>
<dbReference type="PIRSF" id="PIRSF033913">
    <property type="entry name" value="S-S_format_DsbB"/>
    <property type="match status" value="1"/>
</dbReference>
<feature type="transmembrane region" description="Helical" evidence="5">
    <location>
        <begin position="64"/>
        <end position="82"/>
    </location>
</feature>
<proteinExistence type="predicted"/>
<dbReference type="SUPFAM" id="SSF158442">
    <property type="entry name" value="DsbB-like"/>
    <property type="match status" value="1"/>
</dbReference>
<feature type="transmembrane region" description="Helical" evidence="5">
    <location>
        <begin position="26"/>
        <end position="44"/>
    </location>
</feature>
<dbReference type="InterPro" id="IPR023380">
    <property type="entry name" value="DsbB-like_sf"/>
</dbReference>
<evidence type="ECO:0000256" key="3">
    <source>
        <dbReference type="ARBA" id="ARBA00022989"/>
    </source>
</evidence>
<dbReference type="Pfam" id="PF02600">
    <property type="entry name" value="DsbB"/>
    <property type="match status" value="1"/>
</dbReference>
<evidence type="ECO:0000313" key="6">
    <source>
        <dbReference type="EMBL" id="QLC51886.1"/>
    </source>
</evidence>
<evidence type="ECO:0000256" key="1">
    <source>
        <dbReference type="ARBA" id="ARBA00004141"/>
    </source>
</evidence>